<dbReference type="AlphaFoldDB" id="A0A2K4YHU4"/>
<keyword evidence="2" id="KW-1185">Reference proteome</keyword>
<proteinExistence type="predicted"/>
<organism evidence="1 2">
    <name type="scientific">Mycobacterium ahvazicum</name>
    <dbReference type="NCBI Taxonomy" id="1964395"/>
    <lineage>
        <taxon>Bacteria</taxon>
        <taxon>Bacillati</taxon>
        <taxon>Actinomycetota</taxon>
        <taxon>Actinomycetes</taxon>
        <taxon>Mycobacteriales</taxon>
        <taxon>Mycobacteriaceae</taxon>
        <taxon>Mycobacterium</taxon>
        <taxon>Mycobacterium simiae complex</taxon>
    </lineage>
</organism>
<name>A0A2K4YHU4_9MYCO</name>
<reference evidence="1" key="1">
    <citation type="submission" date="2018-01" db="EMBL/GenBank/DDBJ databases">
        <authorList>
            <consortium name="Urmite Genomes"/>
        </authorList>
    </citation>
    <scope>NUCLEOTIDE SEQUENCE [LARGE SCALE GENOMIC DNA]</scope>
    <source>
        <strain evidence="1">AFP003</strain>
    </source>
</reference>
<evidence type="ECO:0000313" key="2">
    <source>
        <dbReference type="Proteomes" id="UP000236318"/>
    </source>
</evidence>
<dbReference type="EMBL" id="FXEG02000005">
    <property type="protein sequence ID" value="SOX56361.1"/>
    <property type="molecule type" value="Genomic_DNA"/>
</dbReference>
<sequence length="85" mass="9155">MQFVGSVGHPPLGVPRRYRLNSFPDLAQHRDLSEAAPAAAVPGDVQQYLALLSVTGTVKPFAAAGRHVSYMCTTDRVGLLIRTHV</sequence>
<comment type="caution">
    <text evidence="1">The sequence shown here is derived from an EMBL/GenBank/DDBJ whole genome shotgun (WGS) entry which is preliminary data.</text>
</comment>
<accession>A0A2K4YHU4</accession>
<evidence type="ECO:0000313" key="1">
    <source>
        <dbReference type="EMBL" id="SOX56361.1"/>
    </source>
</evidence>
<gene>
    <name evidence="1" type="ORF">MAAFP003_5063</name>
</gene>
<dbReference type="Proteomes" id="UP000236318">
    <property type="component" value="Unassembled WGS sequence"/>
</dbReference>
<protein>
    <submittedName>
        <fullName evidence="1">Uncharacterized protein</fullName>
    </submittedName>
</protein>